<dbReference type="PROSITE" id="PS00622">
    <property type="entry name" value="HTH_LUXR_1"/>
    <property type="match status" value="1"/>
</dbReference>
<sequence length="247" mass="27118">MSVDTQCLDFVETLRAQTSFDALWRVFNDHLHSHGVSRIIYAQTPAVRSRTISQEMLYRSTFPADFTHLYAEKGMIDHDPRAHYSVSGAEAPLYWAHPDARLDADPETREVLDLCEDFGVSFGLTLPLKGASALNRSGAGLAFSARSGDEAADILATNGSAICAATRLFHALAQTPAIAPGSVRLSQRERECLLWTATGLRNKEIAFRLSISEKTVEHHMASAMTKLHAMNRSHAVARALIFGLIVP</sequence>
<dbReference type="PANTHER" id="PTHR44688:SF16">
    <property type="entry name" value="DNA-BINDING TRANSCRIPTIONAL ACTIVATOR DEVR_DOSR"/>
    <property type="match status" value="1"/>
</dbReference>
<dbReference type="InterPro" id="IPR000792">
    <property type="entry name" value="Tscrpt_reg_LuxR_C"/>
</dbReference>
<dbReference type="SMART" id="SM00421">
    <property type="entry name" value="HTH_LUXR"/>
    <property type="match status" value="1"/>
</dbReference>
<dbReference type="AlphaFoldDB" id="A0A0D6B2H5"/>
<dbReference type="SUPFAM" id="SSF46894">
    <property type="entry name" value="C-terminal effector domain of the bipartite response regulators"/>
    <property type="match status" value="1"/>
</dbReference>
<dbReference type="InterPro" id="IPR036693">
    <property type="entry name" value="TF_LuxR_autoind-bd_dom_sf"/>
</dbReference>
<dbReference type="Gene3D" id="3.30.450.80">
    <property type="entry name" value="Transcription factor LuxR-like, autoinducer-binding domain"/>
    <property type="match status" value="1"/>
</dbReference>
<dbReference type="GO" id="GO:0006355">
    <property type="term" value="P:regulation of DNA-templated transcription"/>
    <property type="evidence" value="ECO:0007669"/>
    <property type="project" value="InterPro"/>
</dbReference>
<dbReference type="PRINTS" id="PR00038">
    <property type="entry name" value="HTHLUXR"/>
</dbReference>
<evidence type="ECO:0000313" key="5">
    <source>
        <dbReference type="EMBL" id="BAQ68889.1"/>
    </source>
</evidence>
<accession>A0A0D6B2H5</accession>
<proteinExistence type="predicted"/>
<dbReference type="eggNOG" id="COG2771">
    <property type="taxonomic scope" value="Bacteria"/>
</dbReference>
<keyword evidence="3" id="KW-0804">Transcription</keyword>
<dbReference type="KEGG" id="rsu:NHU_01734"/>
<dbReference type="SUPFAM" id="SSF75516">
    <property type="entry name" value="Pheromone-binding domain of LuxR-like quorum-sensing transcription factors"/>
    <property type="match status" value="1"/>
</dbReference>
<evidence type="ECO:0000256" key="2">
    <source>
        <dbReference type="ARBA" id="ARBA00023125"/>
    </source>
</evidence>
<dbReference type="EMBL" id="AP014800">
    <property type="protein sequence ID" value="BAQ68889.1"/>
    <property type="molecule type" value="Genomic_DNA"/>
</dbReference>
<dbReference type="PROSITE" id="PS50043">
    <property type="entry name" value="HTH_LUXR_2"/>
    <property type="match status" value="1"/>
</dbReference>
<dbReference type="CDD" id="cd06170">
    <property type="entry name" value="LuxR_C_like"/>
    <property type="match status" value="1"/>
</dbReference>
<evidence type="ECO:0000256" key="3">
    <source>
        <dbReference type="ARBA" id="ARBA00023163"/>
    </source>
</evidence>
<dbReference type="Proteomes" id="UP000064912">
    <property type="component" value="Chromosome"/>
</dbReference>
<feature type="domain" description="HTH luxR-type" evidence="4">
    <location>
        <begin position="178"/>
        <end position="243"/>
    </location>
</feature>
<organism evidence="5 6">
    <name type="scientific">Rhodovulum sulfidophilum</name>
    <name type="common">Rhodobacter sulfidophilus</name>
    <dbReference type="NCBI Taxonomy" id="35806"/>
    <lineage>
        <taxon>Bacteria</taxon>
        <taxon>Pseudomonadati</taxon>
        <taxon>Pseudomonadota</taxon>
        <taxon>Alphaproteobacteria</taxon>
        <taxon>Rhodobacterales</taxon>
        <taxon>Paracoccaceae</taxon>
        <taxon>Rhodovulum</taxon>
    </lineage>
</organism>
<keyword evidence="1" id="KW-0805">Transcription regulation</keyword>
<dbReference type="InterPro" id="IPR016032">
    <property type="entry name" value="Sig_transdc_resp-reg_C-effctor"/>
</dbReference>
<dbReference type="Pfam" id="PF00196">
    <property type="entry name" value="GerE"/>
    <property type="match status" value="1"/>
</dbReference>
<dbReference type="PANTHER" id="PTHR44688">
    <property type="entry name" value="DNA-BINDING TRANSCRIPTIONAL ACTIVATOR DEVR_DOSR"/>
    <property type="match status" value="1"/>
</dbReference>
<protein>
    <submittedName>
        <fullName evidence="5">Transcriptional regulator, LuxR family protein</fullName>
    </submittedName>
</protein>
<reference evidence="5 6" key="1">
    <citation type="submission" date="2015-02" db="EMBL/GenBank/DDBJ databases">
        <title>Genome sequene of Rhodovulum sulfidophilum DSM 2351.</title>
        <authorList>
            <person name="Nagao N."/>
        </authorList>
    </citation>
    <scope>NUCLEOTIDE SEQUENCE [LARGE SCALE GENOMIC DNA]</scope>
    <source>
        <strain evidence="5 6">DSM 2351</strain>
    </source>
</reference>
<dbReference type="PATRIC" id="fig|35806.4.peg.1787"/>
<dbReference type="Gene3D" id="1.10.10.10">
    <property type="entry name" value="Winged helix-like DNA-binding domain superfamily/Winged helix DNA-binding domain"/>
    <property type="match status" value="1"/>
</dbReference>
<evidence type="ECO:0000313" key="6">
    <source>
        <dbReference type="Proteomes" id="UP000064912"/>
    </source>
</evidence>
<dbReference type="Pfam" id="PF03472">
    <property type="entry name" value="Autoind_bind"/>
    <property type="match status" value="1"/>
</dbReference>
<evidence type="ECO:0000256" key="1">
    <source>
        <dbReference type="ARBA" id="ARBA00023015"/>
    </source>
</evidence>
<dbReference type="GO" id="GO:0003677">
    <property type="term" value="F:DNA binding"/>
    <property type="evidence" value="ECO:0007669"/>
    <property type="project" value="UniProtKB-KW"/>
</dbReference>
<keyword evidence="2" id="KW-0238">DNA-binding</keyword>
<gene>
    <name evidence="5" type="ORF">NHU_01734</name>
</gene>
<dbReference type="InterPro" id="IPR005143">
    <property type="entry name" value="TF_LuxR_autoind-bd_dom"/>
</dbReference>
<dbReference type="InterPro" id="IPR036388">
    <property type="entry name" value="WH-like_DNA-bd_sf"/>
</dbReference>
<name>A0A0D6B2H5_RHOSU</name>
<evidence type="ECO:0000259" key="4">
    <source>
        <dbReference type="PROSITE" id="PS50043"/>
    </source>
</evidence>